<comment type="caution">
    <text evidence="3">The sequence shown here is derived from an EMBL/GenBank/DDBJ whole genome shotgun (WGS) entry which is preliminary data.</text>
</comment>
<dbReference type="Pfam" id="PF02515">
    <property type="entry name" value="CoA_transf_3"/>
    <property type="match status" value="1"/>
</dbReference>
<dbReference type="InterPro" id="IPR050483">
    <property type="entry name" value="CoA-transferase_III_domain"/>
</dbReference>
<proteinExistence type="predicted"/>
<dbReference type="PANTHER" id="PTHR48207:SF3">
    <property type="entry name" value="SUCCINATE--HYDROXYMETHYLGLUTARATE COA-TRANSFERASE"/>
    <property type="match status" value="1"/>
</dbReference>
<evidence type="ECO:0000256" key="1">
    <source>
        <dbReference type="ARBA" id="ARBA00022679"/>
    </source>
</evidence>
<organism evidence="3 5">
    <name type="scientific">Pseudomonas yamanorum</name>
    <dbReference type="NCBI Taxonomy" id="515393"/>
    <lineage>
        <taxon>Bacteria</taxon>
        <taxon>Pseudomonadati</taxon>
        <taxon>Pseudomonadota</taxon>
        <taxon>Gammaproteobacteria</taxon>
        <taxon>Pseudomonadales</taxon>
        <taxon>Pseudomonadaceae</taxon>
        <taxon>Pseudomonas</taxon>
    </lineage>
</organism>
<dbReference type="EMBL" id="JACARG010000032">
    <property type="protein sequence ID" value="NWE14505.1"/>
    <property type="molecule type" value="Genomic_DNA"/>
</dbReference>
<dbReference type="InterPro" id="IPR003673">
    <property type="entry name" value="CoA-Trfase_fam_III"/>
</dbReference>
<dbReference type="Proteomes" id="UP000537188">
    <property type="component" value="Unassembled WGS sequence"/>
</dbReference>
<keyword evidence="1 3" id="KW-0808">Transferase</keyword>
<protein>
    <submittedName>
        <fullName evidence="3">CoA transferase</fullName>
    </submittedName>
</protein>
<dbReference type="Proteomes" id="UP000531950">
    <property type="component" value="Unassembled WGS sequence"/>
</dbReference>
<dbReference type="InterPro" id="IPR023606">
    <property type="entry name" value="CoA-Trfase_III_dom_1_sf"/>
</dbReference>
<dbReference type="EMBL" id="JACARF010000011">
    <property type="protein sequence ID" value="NWE75557.1"/>
    <property type="molecule type" value="Genomic_DNA"/>
</dbReference>
<sequence>MGALTGLRVLDLSRVLAGPWCGQVLADLGAEVIKIERPQSGDDTRGWGPPWMKTDTGESSGQASYYQSTNRGKLSVAIDLATSEGQELVRALAASSDVLIENYKAGSLARYGLDYATLAEINPRLVYCSITGFGQTGPRAEEPGYDFIIQGIGGLMSITGERDDLPGGGPQKVGVAFSDLMTGLYSTVAIQAALLSRERTGVGQHIDMALLDVQVATLANQSMNYLASGKVPQRYGNAHANIVPYQVFRAADRDFIIACGNDSQFVALCHSIGLPHLPQDPRFRRNADRVAHRAEIVELLSAHFLGRTADEWVASIHASKVPVGAINNIAQSLEEPQVIARGLMVKIPHPKNPQFEMVGSPIKMSGTPVEYVRPAPMLGQHTDEVLGERLGLSAEQLGQLKAGGVIEQLD</sequence>
<reference evidence="4 5" key="1">
    <citation type="submission" date="2020-04" db="EMBL/GenBank/DDBJ databases">
        <title>Molecular characterization of pseudomonads from Agaricus bisporus reveal novel blotch 2 pathogens in Western Europe.</title>
        <authorList>
            <person name="Taparia T."/>
            <person name="Krijger M."/>
            <person name="Haynes E."/>
            <person name="Elpinstone J.G."/>
            <person name="Noble R."/>
            <person name="Van Der Wolf J."/>
        </authorList>
    </citation>
    <scope>NUCLEOTIDE SEQUENCE [LARGE SCALE GENOMIC DNA]</scope>
    <source>
        <strain evidence="3 5">IPO3781</strain>
        <strain evidence="2 4">IPO3782</strain>
    </source>
</reference>
<dbReference type="GO" id="GO:0008410">
    <property type="term" value="F:CoA-transferase activity"/>
    <property type="evidence" value="ECO:0007669"/>
    <property type="project" value="TreeGrafter"/>
</dbReference>
<dbReference type="PANTHER" id="PTHR48207">
    <property type="entry name" value="SUCCINATE--HYDROXYMETHYLGLUTARATE COA-TRANSFERASE"/>
    <property type="match status" value="1"/>
</dbReference>
<accession>A0A7Y8FA41</accession>
<name>A0A7Y8FA41_9PSED</name>
<dbReference type="Gene3D" id="3.30.1540.10">
    <property type="entry name" value="formyl-coa transferase, domain 3"/>
    <property type="match status" value="1"/>
</dbReference>
<evidence type="ECO:0000313" key="4">
    <source>
        <dbReference type="Proteomes" id="UP000531950"/>
    </source>
</evidence>
<dbReference type="AlphaFoldDB" id="A0A7Y8FA41"/>
<dbReference type="Gene3D" id="3.40.50.10540">
    <property type="entry name" value="Crotonobetainyl-coa:carnitine coa-transferase, domain 1"/>
    <property type="match status" value="1"/>
</dbReference>
<dbReference type="RefSeq" id="WP_177046211.1">
    <property type="nucleotide sequence ID" value="NZ_JACARE010000032.1"/>
</dbReference>
<dbReference type="SUPFAM" id="SSF89796">
    <property type="entry name" value="CoA-transferase family III (CaiB/BaiF)"/>
    <property type="match status" value="1"/>
</dbReference>
<dbReference type="InterPro" id="IPR044855">
    <property type="entry name" value="CoA-Trfase_III_dom3_sf"/>
</dbReference>
<evidence type="ECO:0000313" key="5">
    <source>
        <dbReference type="Proteomes" id="UP000537188"/>
    </source>
</evidence>
<evidence type="ECO:0000313" key="3">
    <source>
        <dbReference type="EMBL" id="NWE75557.1"/>
    </source>
</evidence>
<gene>
    <name evidence="2" type="ORF">HX822_16320</name>
    <name evidence="3" type="ORF">HX828_08315</name>
</gene>
<evidence type="ECO:0000313" key="2">
    <source>
        <dbReference type="EMBL" id="NWE14505.1"/>
    </source>
</evidence>